<reference evidence="3" key="1">
    <citation type="submission" date="2017-10" db="EMBL/GenBank/DDBJ databases">
        <title>Rapid genome shrinkage in a self-fertile nematode reveals novel sperm competition proteins.</title>
        <authorList>
            <person name="Yin D."/>
            <person name="Schwarz E.M."/>
            <person name="Thomas C.G."/>
            <person name="Felde R.L."/>
            <person name="Korf I.F."/>
            <person name="Cutter A.D."/>
            <person name="Schartner C.M."/>
            <person name="Ralston E.J."/>
            <person name="Meyer B.J."/>
            <person name="Haag E.S."/>
        </authorList>
    </citation>
    <scope>NUCLEOTIDE SEQUENCE [LARGE SCALE GENOMIC DNA]</scope>
    <source>
        <strain evidence="3">JU1422</strain>
    </source>
</reference>
<dbReference type="STRING" id="1611254.A0A2G5SJ01"/>
<name>A0A2G5SJ01_9PELO</name>
<dbReference type="PANTHER" id="PTHR35366">
    <property type="entry name" value="PROTEIN CBG18620"/>
    <property type="match status" value="1"/>
</dbReference>
<comment type="caution">
    <text evidence="2">The sequence shown here is derived from an EMBL/GenBank/DDBJ whole genome shotgun (WGS) entry which is preliminary data.</text>
</comment>
<evidence type="ECO:0000313" key="3">
    <source>
        <dbReference type="Proteomes" id="UP000230233"/>
    </source>
</evidence>
<dbReference type="PANTHER" id="PTHR35366:SF3">
    <property type="entry name" value="CW-TYPE DOMAIN-CONTAINING PROTEIN"/>
    <property type="match status" value="1"/>
</dbReference>
<evidence type="ECO:0000259" key="1">
    <source>
        <dbReference type="Pfam" id="PF00646"/>
    </source>
</evidence>
<dbReference type="AlphaFoldDB" id="A0A2G5SJ01"/>
<proteinExistence type="predicted"/>
<sequence length="521" mass="60065">MAGWSDLSVDLKKNVVEKLDLMGRQSLRCTSHADRSIVDDTDFHISRVRLSISKSGYLIVVHTRIDDWLRVEILNRPNGGAIINKSQNSWNPEDVVTKELEEGTPEFWTILLLHNFFDYGTTKIDAVEFEIEGGTDAPKGVIFFFAFSDFQTLETEHLKSRNLKNASKHNKSVKAQKVRQDTKKAPRHEKCKEVETLEKTITEIQEFIKKCRKFRKKTFIFRAKTLVGNWNMTVQMDLVWAQLMDFDTFKSVERLSVSIHSDSLKPFVCCDTVLPKIDVVGWKISHVTSTLHHTYKNPWKEGFYYLGVVSDGFSKLRFSKFDEKAQEMWDAAEGGMRQISPTIIEKREYGRCMGKPITVIHHRSDCGYWAFVVPYDKEKDFKLYYDSFMKENRENGTCGLSWLCKTCTNDFDYNYYQNLAHRGFLEPNWNGVLVKCTCSSTCATCDSVKLAKIEYSKKLGNLKIQKNENQKSWGFGKNSEGPEEVKIPKNVIFWRKIGANSESEKSADLQKLVNSLKNIGI</sequence>
<evidence type="ECO:0000313" key="2">
    <source>
        <dbReference type="EMBL" id="PIC14902.1"/>
    </source>
</evidence>
<organism evidence="2 3">
    <name type="scientific">Caenorhabditis nigoni</name>
    <dbReference type="NCBI Taxonomy" id="1611254"/>
    <lineage>
        <taxon>Eukaryota</taxon>
        <taxon>Metazoa</taxon>
        <taxon>Ecdysozoa</taxon>
        <taxon>Nematoda</taxon>
        <taxon>Chromadorea</taxon>
        <taxon>Rhabditida</taxon>
        <taxon>Rhabditina</taxon>
        <taxon>Rhabditomorpha</taxon>
        <taxon>Rhabditoidea</taxon>
        <taxon>Rhabditidae</taxon>
        <taxon>Peloderinae</taxon>
        <taxon>Caenorhabditis</taxon>
    </lineage>
</organism>
<keyword evidence="3" id="KW-1185">Reference proteome</keyword>
<dbReference type="EMBL" id="PDUG01000007">
    <property type="protein sequence ID" value="PIC14902.1"/>
    <property type="molecule type" value="Genomic_DNA"/>
</dbReference>
<dbReference type="InterPro" id="IPR001810">
    <property type="entry name" value="F-box_dom"/>
</dbReference>
<feature type="domain" description="F-box" evidence="1">
    <location>
        <begin position="4"/>
        <end position="45"/>
    </location>
</feature>
<accession>A0A2G5SJ01</accession>
<dbReference type="OrthoDB" id="5824619at2759"/>
<gene>
    <name evidence="2" type="ORF">B9Z55_027053</name>
</gene>
<dbReference type="Proteomes" id="UP000230233">
    <property type="component" value="Unassembled WGS sequence"/>
</dbReference>
<dbReference type="Pfam" id="PF00646">
    <property type="entry name" value="F-box"/>
    <property type="match status" value="1"/>
</dbReference>
<protein>
    <recommendedName>
        <fullName evidence="1">F-box domain-containing protein</fullName>
    </recommendedName>
</protein>